<evidence type="ECO:0000313" key="6">
    <source>
        <dbReference type="Proteomes" id="UP000759131"/>
    </source>
</evidence>
<keyword evidence="3" id="KW-0067">ATP-binding</keyword>
<dbReference type="GO" id="GO:0080008">
    <property type="term" value="C:Cul4-RING E3 ubiquitin ligase complex"/>
    <property type="evidence" value="ECO:0007669"/>
    <property type="project" value="TreeGrafter"/>
</dbReference>
<dbReference type="InterPro" id="IPR016185">
    <property type="entry name" value="PreATP-grasp_dom_sf"/>
</dbReference>
<dbReference type="Gene3D" id="3.40.50.20">
    <property type="match status" value="1"/>
</dbReference>
<dbReference type="Pfam" id="PF15802">
    <property type="entry name" value="DCAF17"/>
    <property type="match status" value="1"/>
</dbReference>
<name>A0A7R9L554_9ACAR</name>
<protein>
    <recommendedName>
        <fullName evidence="4">Biotin carboxylation domain-containing protein</fullName>
    </recommendedName>
</protein>
<dbReference type="EMBL" id="CAJPIZ010016023">
    <property type="protein sequence ID" value="CAG2115534.1"/>
    <property type="molecule type" value="Genomic_DNA"/>
</dbReference>
<keyword evidence="1" id="KW-0436">Ligase</keyword>
<dbReference type="InterPro" id="IPR011764">
    <property type="entry name" value="Biotin_carboxylation_dom"/>
</dbReference>
<evidence type="ECO:0000313" key="5">
    <source>
        <dbReference type="EMBL" id="CAD7635104.1"/>
    </source>
</evidence>
<accession>A0A7R9L554</accession>
<dbReference type="GO" id="GO:0005524">
    <property type="term" value="F:ATP binding"/>
    <property type="evidence" value="ECO:0007669"/>
    <property type="project" value="UniProtKB-KW"/>
</dbReference>
<dbReference type="InterPro" id="IPR031620">
    <property type="entry name" value="DCAF17"/>
</dbReference>
<dbReference type="PROSITE" id="PS50979">
    <property type="entry name" value="BC"/>
    <property type="match status" value="1"/>
</dbReference>
<evidence type="ECO:0000256" key="3">
    <source>
        <dbReference type="ARBA" id="ARBA00022840"/>
    </source>
</evidence>
<dbReference type="AlphaFoldDB" id="A0A7R9L554"/>
<dbReference type="InterPro" id="IPR005481">
    <property type="entry name" value="BC-like_N"/>
</dbReference>
<dbReference type="EMBL" id="OC870598">
    <property type="protein sequence ID" value="CAD7635104.1"/>
    <property type="molecule type" value="Genomic_DNA"/>
</dbReference>
<dbReference type="GO" id="GO:0016567">
    <property type="term" value="P:protein ubiquitination"/>
    <property type="evidence" value="ECO:0007669"/>
    <property type="project" value="InterPro"/>
</dbReference>
<dbReference type="PANTHER" id="PTHR14815:SF2">
    <property type="entry name" value="DDB1- AND CUL4-ASSOCIATED FACTOR 17"/>
    <property type="match status" value="1"/>
</dbReference>
<dbReference type="SUPFAM" id="SSF52440">
    <property type="entry name" value="PreATP-grasp domain"/>
    <property type="match status" value="1"/>
</dbReference>
<keyword evidence="6" id="KW-1185">Reference proteome</keyword>
<reference evidence="5" key="1">
    <citation type="submission" date="2020-11" db="EMBL/GenBank/DDBJ databases">
        <authorList>
            <person name="Tran Van P."/>
        </authorList>
    </citation>
    <scope>NUCLEOTIDE SEQUENCE</scope>
</reference>
<dbReference type="PANTHER" id="PTHR14815">
    <property type="entry name" value="DDB1- AND CUL4-ASSOCIATED FACTOR 17"/>
    <property type="match status" value="1"/>
</dbReference>
<gene>
    <name evidence="5" type="ORF">OSB1V03_LOCUS15496</name>
</gene>
<dbReference type="Proteomes" id="UP000759131">
    <property type="component" value="Unassembled WGS sequence"/>
</dbReference>
<dbReference type="GO" id="GO:0016874">
    <property type="term" value="F:ligase activity"/>
    <property type="evidence" value="ECO:0007669"/>
    <property type="project" value="UniProtKB-KW"/>
</dbReference>
<proteinExistence type="predicted"/>
<feature type="domain" description="Biotin carboxylation" evidence="4">
    <location>
        <begin position="582"/>
        <end position="610"/>
    </location>
</feature>
<evidence type="ECO:0000256" key="2">
    <source>
        <dbReference type="ARBA" id="ARBA00022741"/>
    </source>
</evidence>
<sequence>MNLIVKSTRFEKIWSETSKQPIVYDESKSTRFEKIWSETSKQPIVYDESRIYVTYQKYANNYYNYYTQCLALCGKDGLPSKLYRLQKNVKCTPLPRDDYKPYFLAVTSDNWLIRYDNVSGKVLQEIYLGYVHKRNAYVLDWETRIESIALLWPQLPTVNNNVPNTHQLKAVIMVVIFKIMPIRFVGRFEVNQTTFGEDLKGIDVSEGLFIVGIGSQKNAKIRIYSLHEILNQTNRLFEATLDKKCPELGGKTGQYPFGLPLNYKIKTAPPVLFEVNTSATPIFGGHPWHYVTNPSNSSGVFEVRNVATNELAENGRFVVRNNTTFADTLTFHTDDTGRLVYESGNYIKFYQIFGEKNPYSIRQQFEMKVRFNDKNGVNNGTEITRRVNARREAKKNICYAEKSWQQILATHFENELDMYSILETNTQLGHQKNNGMITICDNNTGEILHEISLGLTLNEHSDYELIMDLDTIIITYHEYMNAMASPGLRVIIAFFHIVHTHVMKNCLIIAVDAFGPFVYVYIFHKRDYNSETLCKYWLKVEVKVFPNTRRDNRQLGLKLNLSERWVSRMSSTAGKESVKTRPLNRVLIANRGEIAIRVMKSAKRLGLQTI</sequence>
<organism evidence="5">
    <name type="scientific">Medioppia subpectinata</name>
    <dbReference type="NCBI Taxonomy" id="1979941"/>
    <lineage>
        <taxon>Eukaryota</taxon>
        <taxon>Metazoa</taxon>
        <taxon>Ecdysozoa</taxon>
        <taxon>Arthropoda</taxon>
        <taxon>Chelicerata</taxon>
        <taxon>Arachnida</taxon>
        <taxon>Acari</taxon>
        <taxon>Acariformes</taxon>
        <taxon>Sarcoptiformes</taxon>
        <taxon>Oribatida</taxon>
        <taxon>Brachypylina</taxon>
        <taxon>Oppioidea</taxon>
        <taxon>Oppiidae</taxon>
        <taxon>Medioppia</taxon>
    </lineage>
</organism>
<evidence type="ECO:0000259" key="4">
    <source>
        <dbReference type="PROSITE" id="PS50979"/>
    </source>
</evidence>
<keyword evidence="2" id="KW-0547">Nucleotide-binding</keyword>
<dbReference type="OrthoDB" id="6508211at2759"/>
<feature type="non-terminal residue" evidence="5">
    <location>
        <position position="610"/>
    </location>
</feature>
<evidence type="ECO:0000256" key="1">
    <source>
        <dbReference type="ARBA" id="ARBA00022598"/>
    </source>
</evidence>
<dbReference type="Pfam" id="PF00289">
    <property type="entry name" value="Biotin_carb_N"/>
    <property type="match status" value="1"/>
</dbReference>